<evidence type="ECO:0000313" key="10">
    <source>
        <dbReference type="EMBL" id="KAL2740447.1"/>
    </source>
</evidence>
<comment type="caution">
    <text evidence="10">The sequence shown here is derived from an EMBL/GenBank/DDBJ whole genome shotgun (WGS) entry which is preliminary data.</text>
</comment>
<dbReference type="Proteomes" id="UP001607302">
    <property type="component" value="Unassembled WGS sequence"/>
</dbReference>
<dbReference type="AlphaFoldDB" id="A0ABD2C5Y6"/>
<accession>A0ABD2C5Y6</accession>
<evidence type="ECO:0000313" key="11">
    <source>
        <dbReference type="Proteomes" id="UP001607302"/>
    </source>
</evidence>
<reference evidence="10 11" key="1">
    <citation type="journal article" date="2024" name="Ann. Entomol. Soc. Am.">
        <title>Genomic analyses of the southern and eastern yellowjacket wasps (Hymenoptera: Vespidae) reveal evolutionary signatures of social life.</title>
        <authorList>
            <person name="Catto M.A."/>
            <person name="Caine P.B."/>
            <person name="Orr S.E."/>
            <person name="Hunt B.G."/>
            <person name="Goodisman M.A.D."/>
        </authorList>
    </citation>
    <scope>NUCLEOTIDE SEQUENCE [LARGE SCALE GENOMIC DNA]</scope>
    <source>
        <strain evidence="10">233</strain>
        <tissue evidence="10">Head and thorax</tissue>
    </source>
</reference>
<dbReference type="InterPro" id="IPR000734">
    <property type="entry name" value="TAG_lipase"/>
</dbReference>
<dbReference type="GO" id="GO:0008970">
    <property type="term" value="F:phospholipase A1 activity"/>
    <property type="evidence" value="ECO:0007669"/>
    <property type="project" value="UniProtKB-EC"/>
</dbReference>
<dbReference type="EC" id="3.1.1.32" evidence="4"/>
<dbReference type="Gene3D" id="3.40.50.1820">
    <property type="entry name" value="alpha/beta hydrolase"/>
    <property type="match status" value="1"/>
</dbReference>
<evidence type="ECO:0000256" key="4">
    <source>
        <dbReference type="ARBA" id="ARBA00013179"/>
    </source>
</evidence>
<evidence type="ECO:0000256" key="6">
    <source>
        <dbReference type="ARBA" id="ARBA00022801"/>
    </source>
</evidence>
<dbReference type="FunFam" id="3.40.50.1820:FF:000122">
    <property type="entry name" value="Vitellogenin-3-like Protein"/>
    <property type="match status" value="1"/>
</dbReference>
<keyword evidence="7" id="KW-1015">Disulfide bond</keyword>
<name>A0ABD2C5Y6_VESSQ</name>
<dbReference type="CDD" id="cd00707">
    <property type="entry name" value="Pancreat_lipase_like"/>
    <property type="match status" value="1"/>
</dbReference>
<sequence length="349" mass="39211">MATAEWRRSNDVPCSFLFFPFSFNFLFSTDTGTLYVMAFPTGTCPLCCPIDLDRDVEYLLFTRRNPRVANVLSILNPLSLRRSNFDKRNPTVVYIHGYSESAPGESSNAVRDAYLKRADYNVILVNWLRLATLPWYHTAVENTRLIGPHVARMISWLDAQKAVPLSKIHVIGFSLGAEVAGFMGKALAPRLVGRITGLDAAYPLYMNTGREGHLTASDAAFVDVIHTDGGIFGFPNPLGHADFYPNGGKPPQPGCTLGNILRRGFMLLIREKITCGHYRAWMLYVESVRNPLGFPASRCPRWRPEIQANCRWTPDALMGFAVDPKTRGKYYLRTNERSPFARNATGYNF</sequence>
<evidence type="ECO:0000256" key="7">
    <source>
        <dbReference type="ARBA" id="ARBA00023157"/>
    </source>
</evidence>
<evidence type="ECO:0000256" key="3">
    <source>
        <dbReference type="ARBA" id="ARBA00010701"/>
    </source>
</evidence>
<keyword evidence="6" id="KW-0378">Hydrolase</keyword>
<dbReference type="InterPro" id="IPR029058">
    <property type="entry name" value="AB_hydrolase_fold"/>
</dbReference>
<comment type="catalytic activity">
    <reaction evidence="1">
        <text>a 1,2-diacyl-sn-glycero-3-phosphocholine + H2O = a 2-acyl-sn-glycero-3-phosphocholine + a fatty acid + H(+)</text>
        <dbReference type="Rhea" id="RHEA:18689"/>
        <dbReference type="ChEBI" id="CHEBI:15377"/>
        <dbReference type="ChEBI" id="CHEBI:15378"/>
        <dbReference type="ChEBI" id="CHEBI:28868"/>
        <dbReference type="ChEBI" id="CHEBI:57643"/>
        <dbReference type="ChEBI" id="CHEBI:57875"/>
        <dbReference type="EC" id="3.1.1.32"/>
    </reaction>
</comment>
<dbReference type="InterPro" id="IPR033906">
    <property type="entry name" value="Lipase_N"/>
</dbReference>
<keyword evidence="5" id="KW-0964">Secreted</keyword>
<dbReference type="PANTHER" id="PTHR11610:SF169">
    <property type="entry name" value="GH15759P-RELATED"/>
    <property type="match status" value="1"/>
</dbReference>
<dbReference type="InterPro" id="IPR013818">
    <property type="entry name" value="Lipase"/>
</dbReference>
<comment type="similarity">
    <text evidence="3 8">Belongs to the AB hydrolase superfamily. Lipase family.</text>
</comment>
<evidence type="ECO:0000259" key="9">
    <source>
        <dbReference type="Pfam" id="PF00151"/>
    </source>
</evidence>
<protein>
    <recommendedName>
        <fullName evidence="4">phospholipase A1</fullName>
        <ecNumber evidence="4">3.1.1.32</ecNumber>
    </recommendedName>
</protein>
<dbReference type="Pfam" id="PF00151">
    <property type="entry name" value="Lipase"/>
    <property type="match status" value="1"/>
</dbReference>
<evidence type="ECO:0000256" key="1">
    <source>
        <dbReference type="ARBA" id="ARBA00000111"/>
    </source>
</evidence>
<proteinExistence type="inferred from homology"/>
<dbReference type="SUPFAM" id="SSF53474">
    <property type="entry name" value="alpha/beta-Hydrolases"/>
    <property type="match status" value="1"/>
</dbReference>
<dbReference type="PRINTS" id="PR00821">
    <property type="entry name" value="TAGLIPASE"/>
</dbReference>
<gene>
    <name evidence="10" type="ORF">V1478_000588</name>
</gene>
<dbReference type="EMBL" id="JAUDFV010000020">
    <property type="protein sequence ID" value="KAL2740447.1"/>
    <property type="molecule type" value="Genomic_DNA"/>
</dbReference>
<evidence type="ECO:0000256" key="2">
    <source>
        <dbReference type="ARBA" id="ARBA00004613"/>
    </source>
</evidence>
<evidence type="ECO:0000256" key="8">
    <source>
        <dbReference type="RuleBase" id="RU004262"/>
    </source>
</evidence>
<dbReference type="PANTHER" id="PTHR11610">
    <property type="entry name" value="LIPASE"/>
    <property type="match status" value="1"/>
</dbReference>
<organism evidence="10 11">
    <name type="scientific">Vespula squamosa</name>
    <name type="common">Southern yellow jacket</name>
    <name type="synonym">Wasp</name>
    <dbReference type="NCBI Taxonomy" id="30214"/>
    <lineage>
        <taxon>Eukaryota</taxon>
        <taxon>Metazoa</taxon>
        <taxon>Ecdysozoa</taxon>
        <taxon>Arthropoda</taxon>
        <taxon>Hexapoda</taxon>
        <taxon>Insecta</taxon>
        <taxon>Pterygota</taxon>
        <taxon>Neoptera</taxon>
        <taxon>Endopterygota</taxon>
        <taxon>Hymenoptera</taxon>
        <taxon>Apocrita</taxon>
        <taxon>Aculeata</taxon>
        <taxon>Vespoidea</taxon>
        <taxon>Vespidae</taxon>
        <taxon>Vespinae</taxon>
        <taxon>Vespula</taxon>
    </lineage>
</organism>
<feature type="domain" description="Lipase" evidence="9">
    <location>
        <begin position="54"/>
        <end position="340"/>
    </location>
</feature>
<dbReference type="GO" id="GO:0005576">
    <property type="term" value="C:extracellular region"/>
    <property type="evidence" value="ECO:0007669"/>
    <property type="project" value="UniProtKB-SubCell"/>
</dbReference>
<evidence type="ECO:0000256" key="5">
    <source>
        <dbReference type="ARBA" id="ARBA00022525"/>
    </source>
</evidence>
<comment type="subcellular location">
    <subcellularLocation>
        <location evidence="2">Secreted</location>
    </subcellularLocation>
</comment>
<keyword evidence="11" id="KW-1185">Reference proteome</keyword>